<name>A0AAW0FV52_9APHY</name>
<organism evidence="2 3">
    <name type="scientific">Cerrena zonata</name>
    <dbReference type="NCBI Taxonomy" id="2478898"/>
    <lineage>
        <taxon>Eukaryota</taxon>
        <taxon>Fungi</taxon>
        <taxon>Dikarya</taxon>
        <taxon>Basidiomycota</taxon>
        <taxon>Agaricomycotina</taxon>
        <taxon>Agaricomycetes</taxon>
        <taxon>Polyporales</taxon>
        <taxon>Cerrenaceae</taxon>
        <taxon>Cerrena</taxon>
    </lineage>
</organism>
<sequence length="75" mass="8220">MEGLPGPSKKANRQLSARLLTRVYSNMPNDRNAPDTSEEIPRITPIAITGPTGSSNESNQLARLKISKTIKMLNE</sequence>
<evidence type="ECO:0000313" key="3">
    <source>
        <dbReference type="Proteomes" id="UP001385951"/>
    </source>
</evidence>
<reference evidence="2 3" key="1">
    <citation type="submission" date="2022-09" db="EMBL/GenBank/DDBJ databases">
        <authorList>
            <person name="Palmer J.M."/>
        </authorList>
    </citation>
    <scope>NUCLEOTIDE SEQUENCE [LARGE SCALE GENOMIC DNA]</scope>
    <source>
        <strain evidence="2 3">DSM 7382</strain>
    </source>
</reference>
<gene>
    <name evidence="2" type="ORF">QCA50_012983</name>
</gene>
<dbReference type="AlphaFoldDB" id="A0AAW0FV52"/>
<accession>A0AAW0FV52</accession>
<feature type="region of interest" description="Disordered" evidence="1">
    <location>
        <begin position="25"/>
        <end position="60"/>
    </location>
</feature>
<protein>
    <submittedName>
        <fullName evidence="2">Uncharacterized protein</fullName>
    </submittedName>
</protein>
<proteinExistence type="predicted"/>
<evidence type="ECO:0000256" key="1">
    <source>
        <dbReference type="SAM" id="MobiDB-lite"/>
    </source>
</evidence>
<keyword evidence="3" id="KW-1185">Reference proteome</keyword>
<dbReference type="EMBL" id="JASBNA010000028">
    <property type="protein sequence ID" value="KAK7684007.1"/>
    <property type="molecule type" value="Genomic_DNA"/>
</dbReference>
<feature type="compositionally biased region" description="Polar residues" evidence="1">
    <location>
        <begin position="51"/>
        <end position="60"/>
    </location>
</feature>
<comment type="caution">
    <text evidence="2">The sequence shown here is derived from an EMBL/GenBank/DDBJ whole genome shotgun (WGS) entry which is preliminary data.</text>
</comment>
<dbReference type="Proteomes" id="UP001385951">
    <property type="component" value="Unassembled WGS sequence"/>
</dbReference>
<evidence type="ECO:0000313" key="2">
    <source>
        <dbReference type="EMBL" id="KAK7684007.1"/>
    </source>
</evidence>